<comment type="caution">
    <text evidence="2">The sequence shown here is derived from an EMBL/GenBank/DDBJ whole genome shotgun (WGS) entry which is preliminary data.</text>
</comment>
<keyword evidence="1" id="KW-0732">Signal</keyword>
<dbReference type="RefSeq" id="WP_123237134.1">
    <property type="nucleotide sequence ID" value="NZ_RJVP01000002.1"/>
</dbReference>
<feature type="signal peptide" evidence="1">
    <location>
        <begin position="1"/>
        <end position="24"/>
    </location>
</feature>
<organism evidence="2 3">
    <name type="scientific">Pseudomethylobacillus aquaticus</name>
    <dbReference type="NCBI Taxonomy" id="2676064"/>
    <lineage>
        <taxon>Bacteria</taxon>
        <taxon>Pseudomonadati</taxon>
        <taxon>Pseudomonadota</taxon>
        <taxon>Betaproteobacteria</taxon>
        <taxon>Nitrosomonadales</taxon>
        <taxon>Methylophilaceae</taxon>
        <taxon>Pseudomethylobacillus</taxon>
    </lineage>
</organism>
<evidence type="ECO:0000256" key="1">
    <source>
        <dbReference type="SAM" id="SignalP"/>
    </source>
</evidence>
<dbReference type="EMBL" id="RJVP01000002">
    <property type="protein sequence ID" value="ROH87333.1"/>
    <property type="molecule type" value="Genomic_DNA"/>
</dbReference>
<dbReference type="AlphaFoldDB" id="A0A3N0V3M7"/>
<dbReference type="Pfam" id="PF07394">
    <property type="entry name" value="DUF1501"/>
    <property type="match status" value="1"/>
</dbReference>
<feature type="chain" id="PRO_5017989375" evidence="1">
    <location>
        <begin position="25"/>
        <end position="393"/>
    </location>
</feature>
<dbReference type="Proteomes" id="UP000275137">
    <property type="component" value="Unassembled WGS sequence"/>
</dbReference>
<sequence>MNRRDFLKLTLAASTLPFSWQALAATAKPDAPRFLLVFLRGAYDANSLLVPVGSQLYYQSRPSIAIPKTSLIGINADWGLHPLMRDTLFPLFSKGQMAFIPFSGTDDLSRSHFKTQDSIELGQPTQGSRDYKSGFMNRLASLIGQPASIAFSKNVPLIFRGAMTVPNLPLKDGMPPAAFASAESELIMQMYAGSPLEQQVKEGFTVRDEASLSMAGEPEEAARGAVSTRGFEAEAASIAAMMRDRYQLGFVDIGGWDTHVNQGGLEGTLPKKLTEVARGLSVFSQEMGPAWKNTVVMVISEFGRTFRENGNKGTDHGHGTSYWLLGGGISGGKVAGRQQKLEAGTLFQDRDTPILNDYRNTLAGLFKAMYGLNQSQLDTIFPGKVSPDDYGLV</sequence>
<protein>
    <submittedName>
        <fullName evidence="2">DUF1501 domain-containing protein</fullName>
    </submittedName>
</protein>
<evidence type="ECO:0000313" key="3">
    <source>
        <dbReference type="Proteomes" id="UP000275137"/>
    </source>
</evidence>
<keyword evidence="3" id="KW-1185">Reference proteome</keyword>
<accession>A0A3N0V3M7</accession>
<dbReference type="PANTHER" id="PTHR43737">
    <property type="entry name" value="BLL7424 PROTEIN"/>
    <property type="match status" value="1"/>
</dbReference>
<name>A0A3N0V3M7_9PROT</name>
<dbReference type="InterPro" id="IPR010869">
    <property type="entry name" value="DUF1501"/>
</dbReference>
<dbReference type="PANTHER" id="PTHR43737:SF1">
    <property type="entry name" value="DUF1501 DOMAIN-CONTAINING PROTEIN"/>
    <property type="match status" value="1"/>
</dbReference>
<evidence type="ECO:0000313" key="2">
    <source>
        <dbReference type="EMBL" id="ROH87333.1"/>
    </source>
</evidence>
<proteinExistence type="predicted"/>
<reference evidence="2 3" key="1">
    <citation type="submission" date="2018-10" db="EMBL/GenBank/DDBJ databases">
        <authorList>
            <person name="Chen W.-M."/>
        </authorList>
    </citation>
    <scope>NUCLEOTIDE SEQUENCE [LARGE SCALE GENOMIC DNA]</scope>
    <source>
        <strain evidence="2 3">H-5</strain>
    </source>
</reference>
<gene>
    <name evidence="2" type="ORF">ED236_05235</name>
</gene>